<organism evidence="1 2">
    <name type="scientific">Smallanthus sonchifolius</name>
    <dbReference type="NCBI Taxonomy" id="185202"/>
    <lineage>
        <taxon>Eukaryota</taxon>
        <taxon>Viridiplantae</taxon>
        <taxon>Streptophyta</taxon>
        <taxon>Embryophyta</taxon>
        <taxon>Tracheophyta</taxon>
        <taxon>Spermatophyta</taxon>
        <taxon>Magnoliopsida</taxon>
        <taxon>eudicotyledons</taxon>
        <taxon>Gunneridae</taxon>
        <taxon>Pentapetalae</taxon>
        <taxon>asterids</taxon>
        <taxon>campanulids</taxon>
        <taxon>Asterales</taxon>
        <taxon>Asteraceae</taxon>
        <taxon>Asteroideae</taxon>
        <taxon>Heliantheae alliance</taxon>
        <taxon>Millerieae</taxon>
        <taxon>Smallanthus</taxon>
    </lineage>
</organism>
<protein>
    <submittedName>
        <fullName evidence="1">Uncharacterized protein</fullName>
    </submittedName>
</protein>
<name>A0ACB9JZM6_9ASTR</name>
<reference evidence="2" key="1">
    <citation type="journal article" date="2022" name="Mol. Ecol. Resour.">
        <title>The genomes of chicory, endive, great burdock and yacon provide insights into Asteraceae palaeo-polyploidization history and plant inulin production.</title>
        <authorList>
            <person name="Fan W."/>
            <person name="Wang S."/>
            <person name="Wang H."/>
            <person name="Wang A."/>
            <person name="Jiang F."/>
            <person name="Liu H."/>
            <person name="Zhao H."/>
            <person name="Xu D."/>
            <person name="Zhang Y."/>
        </authorList>
    </citation>
    <scope>NUCLEOTIDE SEQUENCE [LARGE SCALE GENOMIC DNA]</scope>
    <source>
        <strain evidence="2">cv. Yunnan</strain>
    </source>
</reference>
<reference evidence="1 2" key="2">
    <citation type="journal article" date="2022" name="Mol. Ecol. Resour.">
        <title>The genomes of chicory, endive, great burdock and yacon provide insights into Asteraceae paleo-polyploidization history and plant inulin production.</title>
        <authorList>
            <person name="Fan W."/>
            <person name="Wang S."/>
            <person name="Wang H."/>
            <person name="Wang A."/>
            <person name="Jiang F."/>
            <person name="Liu H."/>
            <person name="Zhao H."/>
            <person name="Xu D."/>
            <person name="Zhang Y."/>
        </authorList>
    </citation>
    <scope>NUCLEOTIDE SEQUENCE [LARGE SCALE GENOMIC DNA]</scope>
    <source>
        <strain evidence="2">cv. Yunnan</strain>
        <tissue evidence="1">Leaves</tissue>
    </source>
</reference>
<sequence>MIHDSSSETLSPHSSHPTFPFIAVAIIGIFATIFLLVFYYIFVIKCCHNWHRIDILRRFSLSRTTDHHHHPLVPEPTGLHESVIRSIPVFHFQKQKHSDNECAVCLAEFQHDEKLRIIPNCAHVFHIDCIDVWLQSNPNCPLCRNSISISQIPVTGDYVVIDVGEGRTIAGGDCNLNSGGPGVGKIMEKLRQRYGYDSSMGDECIGANSSGKLLIQPLRRSVSMDSAMDQQLYSAVQEIRNSLNNVIEVNDGCRLRRGLFSFGHARTPFQLKPLN</sequence>
<keyword evidence="2" id="KW-1185">Reference proteome</keyword>
<accession>A0ACB9JZM6</accession>
<proteinExistence type="predicted"/>
<comment type="caution">
    <text evidence="1">The sequence shown here is derived from an EMBL/GenBank/DDBJ whole genome shotgun (WGS) entry which is preliminary data.</text>
</comment>
<gene>
    <name evidence="1" type="ORF">L1987_06917</name>
</gene>
<evidence type="ECO:0000313" key="2">
    <source>
        <dbReference type="Proteomes" id="UP001056120"/>
    </source>
</evidence>
<evidence type="ECO:0000313" key="1">
    <source>
        <dbReference type="EMBL" id="KAI3825430.1"/>
    </source>
</evidence>
<dbReference type="Proteomes" id="UP001056120">
    <property type="component" value="Linkage Group LG02"/>
</dbReference>
<dbReference type="EMBL" id="CM042019">
    <property type="protein sequence ID" value="KAI3825430.1"/>
    <property type="molecule type" value="Genomic_DNA"/>
</dbReference>